<evidence type="ECO:0000259" key="3">
    <source>
        <dbReference type="PROSITE" id="PS50304"/>
    </source>
</evidence>
<dbReference type="Proteomes" id="UP000327468">
    <property type="component" value="Chromosome 17"/>
</dbReference>
<dbReference type="Pfam" id="PF00567">
    <property type="entry name" value="TUDOR"/>
    <property type="match status" value="1"/>
</dbReference>
<feature type="compositionally biased region" description="Basic and acidic residues" evidence="2">
    <location>
        <begin position="299"/>
        <end position="310"/>
    </location>
</feature>
<sequence length="666" mass="72664">MLQSPLRPLVPLSALALLGWCWYTFRKKRSLCERAKEELLVSSAARKQSMVENVAVQEAAADGSTLAAQDVKTHCHFQSQEKQESDQNLDPNCSQLSSTMDDSSVLSGASQATILTSTPIVRLLKGIRPEPEGEVSRAQASLLLAEKPETDPGEEDDTVKGRSDIKAFEMESFTKQPTGIVCPKEHGVTNVSEKQSERVPSLSEADGLVIEVINGATEEITAIGGGILKRKGHAEPRVTPQSQEQLQKEIDENNSLAVTKTDLDVLTKTVEESVSSPDMPCDPLSTFLAGKDSGCSTCHSEDGLEAEKTSSKSQTVEKTSSTVPVSSETHHAIARKNGKVSRQKADASKGADGVQCVNDESSVASKRDTHSRNLPHTLWNIEVPAHLVGRLIGKKGKYISSLKQSSGAKIYVSTLPYTFEFQICHIEGSEVQVEKALALIRKKFKDLDLSNRLSSLQPAAVHSLPITSWLLLPQDGTVEVIVPRVEAANYLFIQQHTHPTYYGLRSLTEQMLFCYCHSGCPSLPTPVEAGVLCAAPSPDGAWWRAQVIQHYKDSNVVQIRYVDYGGYVTVNLNSLKQIRSDFVALPFQASEVMLENIAPLPGKGTFSFEAKEALEELTQGIPLIMKVTGSQSGLPIVHMWRHAGEEMISVNGVLVERGLCSWLDSH</sequence>
<dbReference type="InterPro" id="IPR047368">
    <property type="entry name" value="KH-I_AKAP1"/>
</dbReference>
<dbReference type="AlphaFoldDB" id="A0A5N5LL54"/>
<dbReference type="Pfam" id="PF00013">
    <property type="entry name" value="KH_1"/>
    <property type="match status" value="1"/>
</dbReference>
<dbReference type="EMBL" id="VFJC01000018">
    <property type="protein sequence ID" value="KAB5543288.1"/>
    <property type="molecule type" value="Genomic_DNA"/>
</dbReference>
<comment type="caution">
    <text evidence="4">The sequence shown here is derived from an EMBL/GenBank/DDBJ whole genome shotgun (WGS) entry which is preliminary data.</text>
</comment>
<dbReference type="SMART" id="SM00333">
    <property type="entry name" value="TUDOR"/>
    <property type="match status" value="1"/>
</dbReference>
<evidence type="ECO:0000256" key="1">
    <source>
        <dbReference type="PROSITE-ProRule" id="PRU00117"/>
    </source>
</evidence>
<evidence type="ECO:0000256" key="2">
    <source>
        <dbReference type="SAM" id="MobiDB-lite"/>
    </source>
</evidence>
<dbReference type="PROSITE" id="PS50304">
    <property type="entry name" value="TUDOR"/>
    <property type="match status" value="1"/>
</dbReference>
<gene>
    <name evidence="4" type="ORF">PHYPO_G00077350</name>
</gene>
<dbReference type="InterPro" id="IPR004087">
    <property type="entry name" value="KH_dom"/>
</dbReference>
<reference evidence="4 5" key="1">
    <citation type="submission" date="2019-06" db="EMBL/GenBank/DDBJ databases">
        <title>A chromosome-scale genome assembly of the striped catfish, Pangasianodon hypophthalmus.</title>
        <authorList>
            <person name="Wen M."/>
            <person name="Zahm M."/>
            <person name="Roques C."/>
            <person name="Cabau C."/>
            <person name="Klopp C."/>
            <person name="Donnadieu C."/>
            <person name="Jouanno E."/>
            <person name="Avarre J.-C."/>
            <person name="Campet M."/>
            <person name="Ha T.T.T."/>
            <person name="Dugue R."/>
            <person name="Lampietro C."/>
            <person name="Louis A."/>
            <person name="Herpin A."/>
            <person name="Echchiki A."/>
            <person name="Berthelot C."/>
            <person name="Parey E."/>
            <person name="Roest-Crollius H."/>
            <person name="Braasch I."/>
            <person name="Postlethwait J."/>
            <person name="Bobe J."/>
            <person name="Montfort J."/>
            <person name="Bouchez O."/>
            <person name="Begum T."/>
            <person name="Schartl M."/>
            <person name="Guiguen Y."/>
        </authorList>
    </citation>
    <scope>NUCLEOTIDE SEQUENCE [LARGE SCALE GENOMIC DNA]</scope>
    <source>
        <strain evidence="4 5">Indonesia</strain>
        <tissue evidence="4">Blood</tissue>
    </source>
</reference>
<dbReference type="PROSITE" id="PS50084">
    <property type="entry name" value="KH_TYPE_1"/>
    <property type="match status" value="1"/>
</dbReference>
<dbReference type="InterPro" id="IPR047367">
    <property type="entry name" value="Tudor_AKAP1"/>
</dbReference>
<dbReference type="PANTHER" id="PTHR22948">
    <property type="entry name" value="TUDOR DOMAIN CONTAINING PROTEIN"/>
    <property type="match status" value="1"/>
</dbReference>
<keyword evidence="5" id="KW-1185">Reference proteome</keyword>
<dbReference type="Gene3D" id="2.40.50.90">
    <property type="match status" value="1"/>
</dbReference>
<feature type="compositionally biased region" description="Basic residues" evidence="2">
    <location>
        <begin position="332"/>
        <end position="342"/>
    </location>
</feature>
<dbReference type="GO" id="GO:0005739">
    <property type="term" value="C:mitochondrion"/>
    <property type="evidence" value="ECO:0007669"/>
    <property type="project" value="TreeGrafter"/>
</dbReference>
<dbReference type="SUPFAM" id="SSF54791">
    <property type="entry name" value="Eukaryotic type KH-domain (KH-domain type I)"/>
    <property type="match status" value="1"/>
</dbReference>
<dbReference type="InterPro" id="IPR004088">
    <property type="entry name" value="KH_dom_type_1"/>
</dbReference>
<dbReference type="InterPro" id="IPR050621">
    <property type="entry name" value="Tudor_domain_containing"/>
</dbReference>
<dbReference type="InterPro" id="IPR035437">
    <property type="entry name" value="SNase_OB-fold_sf"/>
</dbReference>
<feature type="compositionally biased region" description="Polar residues" evidence="2">
    <location>
        <begin position="311"/>
        <end position="327"/>
    </location>
</feature>
<dbReference type="InterPro" id="IPR036612">
    <property type="entry name" value="KH_dom_type_1_sf"/>
</dbReference>
<dbReference type="GO" id="GO:0003723">
    <property type="term" value="F:RNA binding"/>
    <property type="evidence" value="ECO:0007669"/>
    <property type="project" value="UniProtKB-UniRule"/>
</dbReference>
<protein>
    <recommendedName>
        <fullName evidence="3">Tudor domain-containing protein</fullName>
    </recommendedName>
</protein>
<dbReference type="CDD" id="cd20407">
    <property type="entry name" value="Tudor_AKAP1"/>
    <property type="match status" value="1"/>
</dbReference>
<dbReference type="Gene3D" id="3.30.1370.10">
    <property type="entry name" value="K Homology domain, type 1"/>
    <property type="match status" value="1"/>
</dbReference>
<feature type="region of interest" description="Disordered" evidence="2">
    <location>
        <begin position="298"/>
        <end position="369"/>
    </location>
</feature>
<dbReference type="GO" id="GO:0016020">
    <property type="term" value="C:membrane"/>
    <property type="evidence" value="ECO:0007669"/>
    <property type="project" value="TreeGrafter"/>
</dbReference>
<dbReference type="SUPFAM" id="SSF63748">
    <property type="entry name" value="Tudor/PWWP/MBT"/>
    <property type="match status" value="1"/>
</dbReference>
<keyword evidence="1" id="KW-0694">RNA-binding</keyword>
<feature type="domain" description="Tudor" evidence="3">
    <location>
        <begin position="526"/>
        <end position="585"/>
    </location>
</feature>
<dbReference type="SMART" id="SM00322">
    <property type="entry name" value="KH"/>
    <property type="match status" value="1"/>
</dbReference>
<accession>A0A5N5LL54</accession>
<dbReference type="Gene3D" id="2.30.30.140">
    <property type="match status" value="1"/>
</dbReference>
<proteinExistence type="predicted"/>
<dbReference type="GO" id="GO:0034237">
    <property type="term" value="F:protein kinase A regulatory subunit binding"/>
    <property type="evidence" value="ECO:0007669"/>
    <property type="project" value="TreeGrafter"/>
</dbReference>
<organism evidence="4 5">
    <name type="scientific">Pangasianodon hypophthalmus</name>
    <name type="common">Striped catfish</name>
    <name type="synonym">Helicophagus hypophthalmus</name>
    <dbReference type="NCBI Taxonomy" id="310915"/>
    <lineage>
        <taxon>Eukaryota</taxon>
        <taxon>Metazoa</taxon>
        <taxon>Chordata</taxon>
        <taxon>Craniata</taxon>
        <taxon>Vertebrata</taxon>
        <taxon>Euteleostomi</taxon>
        <taxon>Actinopterygii</taxon>
        <taxon>Neopterygii</taxon>
        <taxon>Teleostei</taxon>
        <taxon>Ostariophysi</taxon>
        <taxon>Siluriformes</taxon>
        <taxon>Pangasiidae</taxon>
        <taxon>Pangasianodon</taxon>
    </lineage>
</organism>
<dbReference type="InterPro" id="IPR002999">
    <property type="entry name" value="Tudor"/>
</dbReference>
<evidence type="ECO:0000313" key="4">
    <source>
        <dbReference type="EMBL" id="KAB5543288.1"/>
    </source>
</evidence>
<evidence type="ECO:0000313" key="5">
    <source>
        <dbReference type="Proteomes" id="UP000327468"/>
    </source>
</evidence>
<dbReference type="CDD" id="cd22395">
    <property type="entry name" value="KH-I_AKAP1"/>
    <property type="match status" value="1"/>
</dbReference>
<dbReference type="PANTHER" id="PTHR22948:SF65">
    <property type="entry name" value="A-KINASE ANCHORING PROTEIN 1"/>
    <property type="match status" value="1"/>
</dbReference>
<name>A0A5N5LL54_PANHP</name>